<keyword evidence="3" id="KW-0238">DNA-binding</keyword>
<reference evidence="6" key="1">
    <citation type="submission" date="2018-05" db="EMBL/GenBank/DDBJ databases">
        <authorList>
            <person name="Lanie J.A."/>
            <person name="Ng W.-L."/>
            <person name="Kazmierczak K.M."/>
            <person name="Andrzejewski T.M."/>
            <person name="Davidsen T.M."/>
            <person name="Wayne K.J."/>
            <person name="Tettelin H."/>
            <person name="Glass J.I."/>
            <person name="Rusch D."/>
            <person name="Podicherti R."/>
            <person name="Tsui H.-C.T."/>
            <person name="Winkler M.E."/>
        </authorList>
    </citation>
    <scope>NUCLEOTIDE SEQUENCE</scope>
    <source>
        <strain evidence="6">KNB</strain>
    </source>
</reference>
<dbReference type="AlphaFoldDB" id="A0A2X0QXL8"/>
<dbReference type="InterPro" id="IPR005119">
    <property type="entry name" value="LysR_subst-bd"/>
</dbReference>
<dbReference type="PRINTS" id="PR00039">
    <property type="entry name" value="HTHLYSR"/>
</dbReference>
<dbReference type="InterPro" id="IPR037402">
    <property type="entry name" value="YidZ_PBP2"/>
</dbReference>
<protein>
    <submittedName>
        <fullName evidence="6">LysR family transcriptional regulator</fullName>
    </submittedName>
</protein>
<proteinExistence type="inferred from homology"/>
<dbReference type="InterPro" id="IPR000847">
    <property type="entry name" value="LysR_HTH_N"/>
</dbReference>
<dbReference type="Pfam" id="PF03466">
    <property type="entry name" value="LysR_substrate"/>
    <property type="match status" value="1"/>
</dbReference>
<feature type="domain" description="HTH lysR-type" evidence="5">
    <location>
        <begin position="38"/>
        <end position="95"/>
    </location>
</feature>
<dbReference type="Pfam" id="PF00126">
    <property type="entry name" value="HTH_1"/>
    <property type="match status" value="1"/>
</dbReference>
<dbReference type="InterPro" id="IPR050389">
    <property type="entry name" value="LysR-type_TF"/>
</dbReference>
<dbReference type="EMBL" id="LS423452">
    <property type="protein sequence ID" value="SPS06318.1"/>
    <property type="molecule type" value="Genomic_DNA"/>
</dbReference>
<evidence type="ECO:0000256" key="4">
    <source>
        <dbReference type="ARBA" id="ARBA00023163"/>
    </source>
</evidence>
<accession>A0A2X0QXL8</accession>
<dbReference type="SUPFAM" id="SSF46785">
    <property type="entry name" value="Winged helix' DNA-binding domain"/>
    <property type="match status" value="1"/>
</dbReference>
<keyword evidence="2" id="KW-0805">Transcription regulation</keyword>
<dbReference type="InterPro" id="IPR036390">
    <property type="entry name" value="WH_DNA-bd_sf"/>
</dbReference>
<gene>
    <name evidence="6" type="ORF">NITFAB_1908</name>
</gene>
<dbReference type="Gene3D" id="3.40.190.10">
    <property type="entry name" value="Periplasmic binding protein-like II"/>
    <property type="match status" value="2"/>
</dbReference>
<dbReference type="PANTHER" id="PTHR30118:SF15">
    <property type="entry name" value="TRANSCRIPTIONAL REGULATORY PROTEIN"/>
    <property type="match status" value="1"/>
</dbReference>
<keyword evidence="4" id="KW-0804">Transcription</keyword>
<evidence type="ECO:0000256" key="1">
    <source>
        <dbReference type="ARBA" id="ARBA00009437"/>
    </source>
</evidence>
<dbReference type="InterPro" id="IPR036388">
    <property type="entry name" value="WH-like_DNA-bd_sf"/>
</dbReference>
<evidence type="ECO:0000259" key="5">
    <source>
        <dbReference type="PROSITE" id="PS50931"/>
    </source>
</evidence>
<dbReference type="Gene3D" id="1.10.10.10">
    <property type="entry name" value="Winged helix-like DNA-binding domain superfamily/Winged helix DNA-binding domain"/>
    <property type="match status" value="1"/>
</dbReference>
<dbReference type="CDD" id="cd08417">
    <property type="entry name" value="PBP2_Nitroaromatics_like"/>
    <property type="match status" value="1"/>
</dbReference>
<comment type="similarity">
    <text evidence="1">Belongs to the LysR transcriptional regulatory family.</text>
</comment>
<dbReference type="GO" id="GO:0003700">
    <property type="term" value="F:DNA-binding transcription factor activity"/>
    <property type="evidence" value="ECO:0007669"/>
    <property type="project" value="InterPro"/>
</dbReference>
<dbReference type="PANTHER" id="PTHR30118">
    <property type="entry name" value="HTH-TYPE TRANSCRIPTIONAL REGULATOR LEUO-RELATED"/>
    <property type="match status" value="1"/>
</dbReference>
<dbReference type="GO" id="GO:0003677">
    <property type="term" value="F:DNA binding"/>
    <property type="evidence" value="ECO:0007669"/>
    <property type="project" value="UniProtKB-KW"/>
</dbReference>
<name>A0A2X0QXL8_9PROT</name>
<evidence type="ECO:0000313" key="6">
    <source>
        <dbReference type="EMBL" id="SPS06318.1"/>
    </source>
</evidence>
<sequence>MSSSIRRRKLNCPVMICKMNNSDSSIHEINNDSTLRQIDLNLLLVFDVLMQEKNVSRAAERVFLSQSAMSNALKRLREMLEDPILVRGAKGMQPTPRALALEAPVRSILQQVVRTIQPVQPFEPETSRARFIIGMNDYSENIVLPALAACLRQSAPHVELIAHMLTAADPEPLLETGQLSLIIGTEVYSKHSKRLRSENWISDRLVCLVSQNHPLATSQHLNLKQFEELRHVYPSPLGLRMNIVETWLAEQGVQRSIAVTTRSYWVAAQIVSGSDYLLSVPFRVATKLMNHFPLCLLEPPKGFPGFRLNLIWHPIYEGNPETQWVLNQVRKLF</sequence>
<dbReference type="PROSITE" id="PS50931">
    <property type="entry name" value="HTH_LYSR"/>
    <property type="match status" value="1"/>
</dbReference>
<dbReference type="SUPFAM" id="SSF53850">
    <property type="entry name" value="Periplasmic binding protein-like II"/>
    <property type="match status" value="1"/>
</dbReference>
<evidence type="ECO:0000256" key="2">
    <source>
        <dbReference type="ARBA" id="ARBA00023015"/>
    </source>
</evidence>
<organism evidence="6">
    <name type="scientific">Candidatus Nitrotoga fabula</name>
    <dbReference type="NCBI Taxonomy" id="2182327"/>
    <lineage>
        <taxon>Bacteria</taxon>
        <taxon>Pseudomonadati</taxon>
        <taxon>Pseudomonadota</taxon>
        <taxon>Betaproteobacteria</taxon>
        <taxon>Nitrosomonadales</taxon>
        <taxon>Gallionellaceae</taxon>
        <taxon>Candidatus Nitrotoga</taxon>
    </lineage>
</organism>
<evidence type="ECO:0000256" key="3">
    <source>
        <dbReference type="ARBA" id="ARBA00023125"/>
    </source>
</evidence>